<protein>
    <submittedName>
        <fullName evidence="2">Uncharacterized protein</fullName>
    </submittedName>
</protein>
<gene>
    <name evidence="2" type="ORF">ENSA5_62960</name>
</gene>
<dbReference type="Gene3D" id="4.10.70.10">
    <property type="entry name" value="Disintegrin domain"/>
    <property type="match status" value="1"/>
</dbReference>
<evidence type="ECO:0000256" key="1">
    <source>
        <dbReference type="SAM" id="MobiDB-lite"/>
    </source>
</evidence>
<reference evidence="2 3" key="1">
    <citation type="submission" date="2018-03" db="EMBL/GenBank/DDBJ databases">
        <title>Draft Genome Sequences of the Obligatory Marine Myxobacteria Enhygromyxa salina SWB005.</title>
        <authorList>
            <person name="Poehlein A."/>
            <person name="Moghaddam J.A."/>
            <person name="Harms H."/>
            <person name="Alanjari M."/>
            <person name="Koenig G.M."/>
            <person name="Daniel R."/>
            <person name="Schaeberle T.F."/>
        </authorList>
    </citation>
    <scope>NUCLEOTIDE SEQUENCE [LARGE SCALE GENOMIC DNA]</scope>
    <source>
        <strain evidence="2 3">SWB005</strain>
    </source>
</reference>
<accession>A0A2S9XCQ0</accession>
<proteinExistence type="predicted"/>
<organism evidence="2 3">
    <name type="scientific">Enhygromyxa salina</name>
    <dbReference type="NCBI Taxonomy" id="215803"/>
    <lineage>
        <taxon>Bacteria</taxon>
        <taxon>Pseudomonadati</taxon>
        <taxon>Myxococcota</taxon>
        <taxon>Polyangia</taxon>
        <taxon>Nannocystales</taxon>
        <taxon>Nannocystaceae</taxon>
        <taxon>Enhygromyxa</taxon>
    </lineage>
</organism>
<dbReference type="RefSeq" id="WP_106395470.1">
    <property type="nucleotide sequence ID" value="NZ_PVNK01000275.1"/>
</dbReference>
<dbReference type="EMBL" id="PVNK01000275">
    <property type="protein sequence ID" value="PRP90625.1"/>
    <property type="molecule type" value="Genomic_DNA"/>
</dbReference>
<dbReference type="AlphaFoldDB" id="A0A2S9XCQ0"/>
<sequence>MSTGEVAGDASTQAQSGMGSDSDSEEGTYETSTEAGEEVPVCGNGKVEEGEECDLGLLNSDNGGCTTASMLPQALELQKARLAGAS</sequence>
<feature type="region of interest" description="Disordered" evidence="1">
    <location>
        <begin position="1"/>
        <end position="47"/>
    </location>
</feature>
<evidence type="ECO:0000313" key="3">
    <source>
        <dbReference type="Proteomes" id="UP000237968"/>
    </source>
</evidence>
<name>A0A2S9XCQ0_9BACT</name>
<dbReference type="Proteomes" id="UP000237968">
    <property type="component" value="Unassembled WGS sequence"/>
</dbReference>
<keyword evidence="3" id="KW-1185">Reference proteome</keyword>
<comment type="caution">
    <text evidence="2">The sequence shown here is derived from an EMBL/GenBank/DDBJ whole genome shotgun (WGS) entry which is preliminary data.</text>
</comment>
<dbReference type="InterPro" id="IPR036436">
    <property type="entry name" value="Disintegrin_dom_sf"/>
</dbReference>
<evidence type="ECO:0000313" key="2">
    <source>
        <dbReference type="EMBL" id="PRP90625.1"/>
    </source>
</evidence>